<evidence type="ECO:0000256" key="1">
    <source>
        <dbReference type="SAM" id="Coils"/>
    </source>
</evidence>
<evidence type="ECO:0000256" key="2">
    <source>
        <dbReference type="SAM" id="MobiDB-lite"/>
    </source>
</evidence>
<evidence type="ECO:0000313" key="4">
    <source>
        <dbReference type="Proteomes" id="UP000494165"/>
    </source>
</evidence>
<name>A0A8S1DY88_9INSE</name>
<evidence type="ECO:0000313" key="3">
    <source>
        <dbReference type="EMBL" id="CAB3389052.1"/>
    </source>
</evidence>
<proteinExistence type="predicted"/>
<protein>
    <recommendedName>
        <fullName evidence="5">Myosin tail domain-containing protein</fullName>
    </recommendedName>
</protein>
<accession>A0A8S1DY88</accession>
<dbReference type="EMBL" id="CADEPI010001143">
    <property type="protein sequence ID" value="CAB3389052.1"/>
    <property type="molecule type" value="Genomic_DNA"/>
</dbReference>
<feature type="region of interest" description="Disordered" evidence="2">
    <location>
        <begin position="1"/>
        <end position="40"/>
    </location>
</feature>
<feature type="compositionally biased region" description="Polar residues" evidence="2">
    <location>
        <begin position="1"/>
        <end position="13"/>
    </location>
</feature>
<evidence type="ECO:0008006" key="5">
    <source>
        <dbReference type="Google" id="ProtNLM"/>
    </source>
</evidence>
<feature type="region of interest" description="Disordered" evidence="2">
    <location>
        <begin position="296"/>
        <end position="320"/>
    </location>
</feature>
<reference evidence="3 4" key="1">
    <citation type="submission" date="2020-04" db="EMBL/GenBank/DDBJ databases">
        <authorList>
            <person name="Alioto T."/>
            <person name="Alioto T."/>
            <person name="Gomez Garrido J."/>
        </authorList>
    </citation>
    <scope>NUCLEOTIDE SEQUENCE [LARGE SCALE GENOMIC DNA]</scope>
</reference>
<organism evidence="3 4">
    <name type="scientific">Cloeon dipterum</name>
    <dbReference type="NCBI Taxonomy" id="197152"/>
    <lineage>
        <taxon>Eukaryota</taxon>
        <taxon>Metazoa</taxon>
        <taxon>Ecdysozoa</taxon>
        <taxon>Arthropoda</taxon>
        <taxon>Hexapoda</taxon>
        <taxon>Insecta</taxon>
        <taxon>Pterygota</taxon>
        <taxon>Palaeoptera</taxon>
        <taxon>Ephemeroptera</taxon>
        <taxon>Pisciforma</taxon>
        <taxon>Baetidae</taxon>
        <taxon>Cloeon</taxon>
    </lineage>
</organism>
<dbReference type="Proteomes" id="UP000494165">
    <property type="component" value="Unassembled WGS sequence"/>
</dbReference>
<keyword evidence="1" id="KW-0175">Coiled coil</keyword>
<feature type="compositionally biased region" description="Basic and acidic residues" evidence="2">
    <location>
        <begin position="14"/>
        <end position="40"/>
    </location>
</feature>
<feature type="coiled-coil region" evidence="1">
    <location>
        <begin position="161"/>
        <end position="237"/>
    </location>
</feature>
<sequence>MSKEMSQLTSRNTLLKDELDATRREKEKTEQKLSSDLEKLGCAKEKMSNEMSQLTSRNTLLKDELDATRREKEKTEQKLISDLEKLGCAKEKMSNEMSQLTSRNTLLEAQVNKLIKNLEDKLNATRLEKENALLKRKRDLYAFRRTVSHLERIVKEKTIICEEQTAKLKEKHEEVEKLNGRINDLNCEIKQKRINCKEHIAELEEQDEEVEKLDSHIRNLKSEIEQLKKRQKEKEAMIKKVGVGRIELRISEDRLKMVVAIDISSPRSGQSNRLECDHSFGVNSFKMVVGINLSVSQSASERSKPSDSTSHHRKSGQHLR</sequence>
<gene>
    <name evidence="3" type="ORF">CLODIP_2_CD00923</name>
</gene>
<feature type="compositionally biased region" description="Basic residues" evidence="2">
    <location>
        <begin position="311"/>
        <end position="320"/>
    </location>
</feature>
<comment type="caution">
    <text evidence="3">The sequence shown here is derived from an EMBL/GenBank/DDBJ whole genome shotgun (WGS) entry which is preliminary data.</text>
</comment>
<dbReference type="AlphaFoldDB" id="A0A8S1DY88"/>
<keyword evidence="4" id="KW-1185">Reference proteome</keyword>